<evidence type="ECO:0000313" key="4">
    <source>
        <dbReference type="EMBL" id="KAF7638828.1"/>
    </source>
</evidence>
<dbReference type="InterPro" id="IPR029055">
    <property type="entry name" value="Ntn_hydrolases_N"/>
</dbReference>
<dbReference type="AlphaFoldDB" id="A0A8T0A003"/>
<dbReference type="EMBL" id="JABEBT010000009">
    <property type="protein sequence ID" value="KAF7638828.1"/>
    <property type="molecule type" value="Genomic_DNA"/>
</dbReference>
<protein>
    <recommendedName>
        <fullName evidence="6">Asparaginase</fullName>
    </recommendedName>
</protein>
<dbReference type="InterPro" id="IPR000246">
    <property type="entry name" value="Peptidase_T2"/>
</dbReference>
<feature type="active site" description="Nucleophile" evidence="2">
    <location>
        <position position="177"/>
    </location>
</feature>
<dbReference type="OrthoDB" id="77601at2759"/>
<dbReference type="GO" id="GO:0051604">
    <property type="term" value="P:protein maturation"/>
    <property type="evidence" value="ECO:0007669"/>
    <property type="project" value="TreeGrafter"/>
</dbReference>
<name>A0A8T0A003_9BILA</name>
<organism evidence="4 5">
    <name type="scientific">Meloidogyne graminicola</name>
    <dbReference type="NCBI Taxonomy" id="189291"/>
    <lineage>
        <taxon>Eukaryota</taxon>
        <taxon>Metazoa</taxon>
        <taxon>Ecdysozoa</taxon>
        <taxon>Nematoda</taxon>
        <taxon>Chromadorea</taxon>
        <taxon>Rhabditida</taxon>
        <taxon>Tylenchina</taxon>
        <taxon>Tylenchomorpha</taxon>
        <taxon>Tylenchoidea</taxon>
        <taxon>Meloidogynidae</taxon>
        <taxon>Meloidogyninae</taxon>
        <taxon>Meloidogyne</taxon>
    </lineage>
</organism>
<evidence type="ECO:0000313" key="5">
    <source>
        <dbReference type="Proteomes" id="UP000605970"/>
    </source>
</evidence>
<evidence type="ECO:0008006" key="6">
    <source>
        <dbReference type="Google" id="ProtNLM"/>
    </source>
</evidence>
<evidence type="ECO:0000256" key="2">
    <source>
        <dbReference type="PIRSR" id="PIRSR600246-1"/>
    </source>
</evidence>
<dbReference type="SUPFAM" id="SSF56235">
    <property type="entry name" value="N-terminal nucleophile aminohydrolases (Ntn hydrolases)"/>
    <property type="match status" value="1"/>
</dbReference>
<accession>A0A8T0A003</accession>
<dbReference type="CDD" id="cd04514">
    <property type="entry name" value="Taspase1_like"/>
    <property type="match status" value="1"/>
</dbReference>
<comment type="caution">
    <text evidence="4">The sequence shown here is derived from an EMBL/GenBank/DDBJ whole genome shotgun (WGS) entry which is preliminary data.</text>
</comment>
<reference evidence="4" key="1">
    <citation type="journal article" date="2020" name="Ecol. Evol.">
        <title>Genome structure and content of the rice root-knot nematode (Meloidogyne graminicola).</title>
        <authorList>
            <person name="Phan N.T."/>
            <person name="Danchin E.G.J."/>
            <person name="Klopp C."/>
            <person name="Perfus-Barbeoch L."/>
            <person name="Kozlowski D.K."/>
            <person name="Koutsovoulos G.D."/>
            <person name="Lopez-Roques C."/>
            <person name="Bouchez O."/>
            <person name="Zahm M."/>
            <person name="Besnard G."/>
            <person name="Bellafiore S."/>
        </authorList>
    </citation>
    <scope>NUCLEOTIDE SEQUENCE</scope>
    <source>
        <strain evidence="4">VN-18</strain>
    </source>
</reference>
<evidence type="ECO:0000256" key="1">
    <source>
        <dbReference type="ARBA" id="ARBA00010872"/>
    </source>
</evidence>
<dbReference type="GO" id="GO:0005737">
    <property type="term" value="C:cytoplasm"/>
    <property type="evidence" value="ECO:0007669"/>
    <property type="project" value="TreeGrafter"/>
</dbReference>
<dbReference type="Proteomes" id="UP000605970">
    <property type="component" value="Unassembled WGS sequence"/>
</dbReference>
<keyword evidence="5" id="KW-1185">Reference proteome</keyword>
<dbReference type="PANTHER" id="PTHR10188">
    <property type="entry name" value="L-ASPARAGINASE"/>
    <property type="match status" value="1"/>
</dbReference>
<sequence>MLAVHGGSGFFKGRIEKFCSSALKLEKNKIEIPNGSEVEISSQLVRAIMELEQCPNFNCGFGSNLTIEGTVECESAFICSDNFAFGGIAAVTNCIHPIYAAYKLAESNKTNSIENGLIKPMILVGEGANKFCESFNIGIVLNEKLRTEKAKQEKNIAERMSINAQNEDSTKISRFDTTGGVFLDANGYCEAGVSSGGILLKKEGRLGHSTQFGAAIWAEKRPTVSVAISLSGCGETLIRSHMAESLAEFFFSCDPNDLFLPEKIKKFLEGDAFIKSNRLKTFPTNYLILGGLAIVQTIEDNITTTTLYAFHNSRHFPIAFKGSDQKIRKYKSKNENVGNFVCNSFVM</sequence>
<gene>
    <name evidence="4" type="ORF">Mgra_00001636</name>
</gene>
<dbReference type="Pfam" id="PF01112">
    <property type="entry name" value="Asparaginase_2"/>
    <property type="match status" value="1"/>
</dbReference>
<comment type="similarity">
    <text evidence="1">Belongs to the Ntn-hydrolase family.</text>
</comment>
<evidence type="ECO:0000256" key="3">
    <source>
        <dbReference type="PIRSR" id="PIRSR600246-3"/>
    </source>
</evidence>
<dbReference type="PANTHER" id="PTHR10188:SF8">
    <property type="entry name" value="THREONINE ASPARTASE 1"/>
    <property type="match status" value="1"/>
</dbReference>
<feature type="site" description="Cleavage; by autolysis" evidence="3">
    <location>
        <begin position="176"/>
        <end position="177"/>
    </location>
</feature>
<dbReference type="Gene3D" id="3.60.20.30">
    <property type="entry name" value="(Glycosyl)asparaginase"/>
    <property type="match status" value="1"/>
</dbReference>
<proteinExistence type="inferred from homology"/>
<dbReference type="InterPro" id="IPR037464">
    <property type="entry name" value="Taspase1"/>
</dbReference>
<dbReference type="GO" id="GO:0004298">
    <property type="term" value="F:threonine-type endopeptidase activity"/>
    <property type="evidence" value="ECO:0007669"/>
    <property type="project" value="InterPro"/>
</dbReference>